<dbReference type="AlphaFoldDB" id="A0A3A3FYY8"/>
<dbReference type="Proteomes" id="UP000266327">
    <property type="component" value="Unassembled WGS sequence"/>
</dbReference>
<reference evidence="3" key="1">
    <citation type="submission" date="2018-09" db="EMBL/GenBank/DDBJ databases">
        <authorList>
            <person name="Zhu H."/>
        </authorList>
    </citation>
    <scope>NUCLEOTIDE SEQUENCE [LARGE SCALE GENOMIC DNA]</scope>
    <source>
        <strain evidence="3">K1S02-23</strain>
    </source>
</reference>
<dbReference type="InterPro" id="IPR010727">
    <property type="entry name" value="DUF1302"/>
</dbReference>
<dbReference type="EMBL" id="QYUQ01000002">
    <property type="protein sequence ID" value="RJG01373.1"/>
    <property type="molecule type" value="Genomic_DNA"/>
</dbReference>
<keyword evidence="3" id="KW-1185">Reference proteome</keyword>
<evidence type="ECO:0000313" key="3">
    <source>
        <dbReference type="Proteomes" id="UP000266327"/>
    </source>
</evidence>
<gene>
    <name evidence="2" type="ORF">D3878_07060</name>
</gene>
<feature type="region of interest" description="Disordered" evidence="1">
    <location>
        <begin position="300"/>
        <end position="320"/>
    </location>
</feature>
<sequence length="320" mass="35227">MTEKRKTLQRAGVRRRHAVSLTAAIAGIFGVAGNAAAFQFDTNEDWQVRWDNTVSYNLGFRAKSIDPGIGNNPVFSESDYKFPKSGDVVTNRIANLTEFDAVFKRNFGARLSASMWKDFAYNNENVANNPANSALGSYSSGKYSSFTRRYYKEGAQLLDAFVFANFDLNDQPSSIRVGRVTQFWGNTQFFGTQGINYSQNAADNIKALTSPGTQAKELAIPRAQILFQTQLTEKVSLAAQYFAEFEPSRNTTGGTYMGAAGFLFDGPDRLFGAVPRSEDLKPKDGFKSDFGVKLGWTPVPGGGISDFTSVNSPRRRPGRL</sequence>
<protein>
    <submittedName>
        <fullName evidence="2">DUF1302 family protein</fullName>
    </submittedName>
</protein>
<comment type="caution">
    <text evidence="2">The sequence shown here is derived from an EMBL/GenBank/DDBJ whole genome shotgun (WGS) entry which is preliminary data.</text>
</comment>
<dbReference type="Pfam" id="PF06980">
    <property type="entry name" value="DUF1302"/>
    <property type="match status" value="1"/>
</dbReference>
<evidence type="ECO:0000313" key="2">
    <source>
        <dbReference type="EMBL" id="RJG01373.1"/>
    </source>
</evidence>
<proteinExistence type="predicted"/>
<organism evidence="2 3">
    <name type="scientific">Noviherbaspirillum sedimenti</name>
    <dbReference type="NCBI Taxonomy" id="2320865"/>
    <lineage>
        <taxon>Bacteria</taxon>
        <taxon>Pseudomonadati</taxon>
        <taxon>Pseudomonadota</taxon>
        <taxon>Betaproteobacteria</taxon>
        <taxon>Burkholderiales</taxon>
        <taxon>Oxalobacteraceae</taxon>
        <taxon>Noviherbaspirillum</taxon>
    </lineage>
</organism>
<evidence type="ECO:0000256" key="1">
    <source>
        <dbReference type="SAM" id="MobiDB-lite"/>
    </source>
</evidence>
<accession>A0A3A3FYY8</accession>
<dbReference type="RefSeq" id="WP_119784822.1">
    <property type="nucleotide sequence ID" value="NZ_QYUQ01000002.1"/>
</dbReference>
<dbReference type="OrthoDB" id="8932625at2"/>
<name>A0A3A3FYY8_9BURK</name>